<keyword evidence="2" id="KW-1185">Reference proteome</keyword>
<dbReference type="PANTHER" id="PTHR37049">
    <property type="entry name" value="PEPTIDASE S41 FAMILY PROTEIN"/>
    <property type="match status" value="1"/>
</dbReference>
<dbReference type="Gene3D" id="3.90.226.10">
    <property type="entry name" value="2-enoyl-CoA Hydratase, Chain A, domain 1"/>
    <property type="match status" value="1"/>
</dbReference>
<gene>
    <name evidence="1" type="ORF">GMARGA_LOCUS24874</name>
</gene>
<dbReference type="InterPro" id="IPR029045">
    <property type="entry name" value="ClpP/crotonase-like_dom_sf"/>
</dbReference>
<protein>
    <submittedName>
        <fullName evidence="1">12281_t:CDS:1</fullName>
    </submittedName>
</protein>
<reference evidence="1 2" key="1">
    <citation type="submission" date="2021-06" db="EMBL/GenBank/DDBJ databases">
        <authorList>
            <person name="Kallberg Y."/>
            <person name="Tangrot J."/>
            <person name="Rosling A."/>
        </authorList>
    </citation>
    <scope>NUCLEOTIDE SEQUENCE [LARGE SCALE GENOMIC DNA]</scope>
    <source>
        <strain evidence="1 2">120-4 pot B 10/14</strain>
    </source>
</reference>
<comment type="caution">
    <text evidence="1">The sequence shown here is derived from an EMBL/GenBank/DDBJ whole genome shotgun (WGS) entry which is preliminary data.</text>
</comment>
<evidence type="ECO:0000313" key="1">
    <source>
        <dbReference type="EMBL" id="CAG8809377.1"/>
    </source>
</evidence>
<sequence>TSVSDGCATIYSEFITTQKTSFSYADAKDCYESFPFDKDVASKTIDTLTGLIGGFYSFLDKAKEPPQHGFDFRSMDLIAELELFRNKSYTTLYDFTNDVKHLIYDLKDAHTGFGSDCFMTFLFYANITFYSVVDNGVQKIKVFDDTIDRSNNDCEVTHIDGQQAFNVISDYAKNSVFMSRDPSVRFNIALDRTYVSFAKRTELPIKPDIICTLKCNNTNEFNIKRNWTAFASSRILNKFNDSKSYFDNICNPTKGSKQPASSSFGLRKIAKTFNVVNGILAERDQSVTIIRTVDEFVGFYKVQDFGVVKIVTEFPAAISDALLANVTQGLKDLNALLMNVTQGFKDLANTGVKKVVLDLSDNIGGLLYVILFFNLLLFPNIYPTFDFDIRVTEQMKLAITEQFKLATLNNIFDMSYYVNSKTRANFTSADDFIGNNIYTRGCVMGNYSNKHVVSDSSLNEIIQFIQNLTTPLPWKPEDYIILTNGLCGSACAFIAEHAVEYNNVTTVAVGGIASNPRLSYASFPGGAVINSTQIFDSLEKLGLLNNTLIPKPFPLTGTFVNFPMDEVYSKINPDEILEFSYRPAKFRLFYDEQNIRNISILWSQAAALIGSK</sequence>
<evidence type="ECO:0000313" key="2">
    <source>
        <dbReference type="Proteomes" id="UP000789901"/>
    </source>
</evidence>
<proteinExistence type="predicted"/>
<dbReference type="SUPFAM" id="SSF52096">
    <property type="entry name" value="ClpP/crotonase"/>
    <property type="match status" value="1"/>
</dbReference>
<organism evidence="1 2">
    <name type="scientific">Gigaspora margarita</name>
    <dbReference type="NCBI Taxonomy" id="4874"/>
    <lineage>
        <taxon>Eukaryota</taxon>
        <taxon>Fungi</taxon>
        <taxon>Fungi incertae sedis</taxon>
        <taxon>Mucoromycota</taxon>
        <taxon>Glomeromycotina</taxon>
        <taxon>Glomeromycetes</taxon>
        <taxon>Diversisporales</taxon>
        <taxon>Gigasporaceae</taxon>
        <taxon>Gigaspora</taxon>
    </lineage>
</organism>
<dbReference type="InterPro" id="IPR052766">
    <property type="entry name" value="S41A_metabolite_peptidase"/>
</dbReference>
<name>A0ABN7W1I2_GIGMA</name>
<feature type="non-terminal residue" evidence="1">
    <location>
        <position position="1"/>
    </location>
</feature>
<dbReference type="Proteomes" id="UP000789901">
    <property type="component" value="Unassembled WGS sequence"/>
</dbReference>
<accession>A0ABN7W1I2</accession>
<dbReference type="EMBL" id="CAJVQB010026837">
    <property type="protein sequence ID" value="CAG8809377.1"/>
    <property type="molecule type" value="Genomic_DNA"/>
</dbReference>
<dbReference type="PANTHER" id="PTHR37049:SF4">
    <property type="entry name" value="RHODANESE DOMAIN-CONTAINING PROTEIN"/>
    <property type="match status" value="1"/>
</dbReference>